<protein>
    <submittedName>
        <fullName evidence="1">Uncharacterized protein</fullName>
    </submittedName>
</protein>
<reference evidence="1 2" key="1">
    <citation type="submission" date="2017-11" db="EMBL/GenBank/DDBJ databases">
        <authorList>
            <person name="Han C.G."/>
        </authorList>
    </citation>
    <scope>NUCLEOTIDE SEQUENCE [LARGE SCALE GENOMIC DNA]</scope>
    <source>
        <strain evidence="1 2">A10</strain>
    </source>
</reference>
<evidence type="ECO:0000313" key="2">
    <source>
        <dbReference type="Proteomes" id="UP000234667"/>
    </source>
</evidence>
<accession>A0A2J5QCK8</accession>
<dbReference type="AlphaFoldDB" id="A0A2J5QCK8"/>
<organism evidence="1 2">
    <name type="scientific">Klebsiella michiganensis</name>
    <dbReference type="NCBI Taxonomy" id="1134687"/>
    <lineage>
        <taxon>Bacteria</taxon>
        <taxon>Pseudomonadati</taxon>
        <taxon>Pseudomonadota</taxon>
        <taxon>Gammaproteobacteria</taxon>
        <taxon>Enterobacterales</taxon>
        <taxon>Enterobacteriaceae</taxon>
        <taxon>Klebsiella/Raoultella group</taxon>
        <taxon>Klebsiella</taxon>
    </lineage>
</organism>
<dbReference type="EMBL" id="PIDR01000001">
    <property type="protein sequence ID" value="PLO75720.1"/>
    <property type="molecule type" value="Genomic_DNA"/>
</dbReference>
<sequence length="109" mass="12304">MPVVDARGHGNLIRQFLKNAREIQELGLIEDIEHQMLSEIQSSLIKLSSPGTDYKHTCPRHGSLWEEAEIQYLIEQAGSSGFDAGSFASEYQRRPESVINYMKKPGLTK</sequence>
<evidence type="ECO:0000313" key="1">
    <source>
        <dbReference type="EMBL" id="PLO75720.1"/>
    </source>
</evidence>
<dbReference type="Proteomes" id="UP000234667">
    <property type="component" value="Unassembled WGS sequence"/>
</dbReference>
<comment type="caution">
    <text evidence="1">The sequence shown here is derived from an EMBL/GenBank/DDBJ whole genome shotgun (WGS) entry which is preliminary data.</text>
</comment>
<name>A0A2J5QCK8_9ENTR</name>
<proteinExistence type="predicted"/>
<reference evidence="1 2" key="2">
    <citation type="submission" date="2018-01" db="EMBL/GenBank/DDBJ databases">
        <title>Genomic study of Klebsiella pneumoniae.</title>
        <authorList>
            <person name="Yang Y."/>
            <person name="Bicalho R."/>
        </authorList>
    </citation>
    <scope>NUCLEOTIDE SEQUENCE [LARGE SCALE GENOMIC DNA]</scope>
    <source>
        <strain evidence="1 2">A10</strain>
    </source>
</reference>
<gene>
    <name evidence="1" type="ORF">CWN49_00205</name>
</gene>